<comment type="caution">
    <text evidence="5">The sequence shown here is derived from an EMBL/GenBank/DDBJ whole genome shotgun (WGS) entry which is preliminary data.</text>
</comment>
<feature type="compositionally biased region" description="Pro residues" evidence="3">
    <location>
        <begin position="692"/>
        <end position="708"/>
    </location>
</feature>
<proteinExistence type="predicted"/>
<dbReference type="Gene3D" id="3.20.20.100">
    <property type="entry name" value="NADP-dependent oxidoreductase domain"/>
    <property type="match status" value="1"/>
</dbReference>
<dbReference type="Proteomes" id="UP000239899">
    <property type="component" value="Unassembled WGS sequence"/>
</dbReference>
<dbReference type="PANTHER" id="PTHR43364:SF4">
    <property type="entry name" value="NAD(P)-LINKED OXIDOREDUCTASE SUPERFAMILY PROTEIN"/>
    <property type="match status" value="1"/>
</dbReference>
<evidence type="ECO:0000313" key="5">
    <source>
        <dbReference type="EMBL" id="PRW58269.1"/>
    </source>
</evidence>
<dbReference type="PROSITE" id="PS51229">
    <property type="entry name" value="DCUN1"/>
    <property type="match status" value="1"/>
</dbReference>
<feature type="region of interest" description="Disordered" evidence="3">
    <location>
        <begin position="754"/>
        <end position="1025"/>
    </location>
</feature>
<dbReference type="PRINTS" id="PR00069">
    <property type="entry name" value="ALDKETRDTASE"/>
</dbReference>
<accession>A0A2P6TW26</accession>
<dbReference type="SUPFAM" id="SSF51430">
    <property type="entry name" value="NAD(P)-linked oxidoreductase"/>
    <property type="match status" value="1"/>
</dbReference>
<feature type="region of interest" description="Disordered" evidence="3">
    <location>
        <begin position="392"/>
        <end position="426"/>
    </location>
</feature>
<dbReference type="InterPro" id="IPR005176">
    <property type="entry name" value="PONY_dom"/>
</dbReference>
<sequence>MAGPSSSTCSVAHAPVRSSSRRRRRQRTAVSAAAAAGTTHAAAEQVKLGSSDLLVSKCCLGTMTWGMQNTEAEAHQQLSCAWDDFGINFLDTAEIYPVPPAQETQGRTEQYIGSWLKGRKRDSVVLATKVSGYGRQSWLRDGGKFPRVDAANIEEALNKSLARLGTDHVDLLQIHWPDRYVPLFGAQPYDQANEREGDIAFEEQLRGLERVVKAGKVRYVGVSNETSYGVMRFVQAAEQLGLPRIVSIQNSYSLLVRGPFETDLAETCAARQCNVGLLAYSPLAGGALTGKYIEGKDIEKARLNLFQGYMARYNKSLAKEAVAAYAEVARQHGLTPTQLALAWVHSRWFVASTIIGATTMEQLRDDIEAFNVQLTPECLADIEQVYRSQHPLGSSRTSTLGVQRAGAPPQQPTAGMAEPQLGHRGSDDLTLQLDAAISSVRDEDLLQGGVQELTLDNIHNLSTSPQQHLPSYSASYDGELPSGAALYSGPVGLPPVTHIGDVIPMARPTSSTTSSEAARRPSSSTAEDEAESGVVSPLPRAPSGRRVAPTKTAAVPSGPSSRSSSRAGSGGAGSVAGSSASGAGTSTATSKGKLPRVAMLSKPPAKKEEPLSPPRAAPAWGSSAAARSPSGGRGGGSTGPSPAKGALSRSVSATQRSNPAAVPGSVTPRSSSVPSASGSRIPRPAGSGVSSPSPPKDASPPKKGPPSPQRSFGSGSPTKLSPSPSGGRAALYSTVPPAAGGGYAAAAEQRAAAAKQRSATLGSIGSGAAVGGGASGAPPVSPSKLDTRKQLEDIMRDLQDIKKDLGLPVGGPPAAAAAAADKAADEAGAAEPVAAEPAAAPTPEQGEGFGSGGGSDGPQTQEAAAAEPAPDAAAGAGAAEEAESAGEQAGDGPAAPAEGGEQQQAEPAAEDADPAAPEPAAEQEQASGATVEFAAVEAPAAAAEPSEALPESTAAAHIEPATSPKALEVKAAAEEQEQALQRPPNSSSKLDSLVSSFRKALDSASEGEMKRRRAVGVTSPRAGSKDASKLDTLFNLYKDKSSEEDVIGPEGVEKLCKDLKVDPTDRQVLLLAHKMGAQKMGYFSRDEFKAGLSELGATTVAQLRKVLPTLAAEVAGDPYEEESLYRWSFRFCLTEPGQKIIDVDTAAQMLQLVLPQARFGEDFCTFLTEQQDYKKINTDQWTNFLKFEREVKDDLSNYDDNPAWPLLLDNFVEWLRKKRS</sequence>
<dbReference type="Gene3D" id="1.10.238.200">
    <property type="entry name" value="Cullin, PONY binding domain"/>
    <property type="match status" value="1"/>
</dbReference>
<feature type="compositionally biased region" description="Low complexity" evidence="3">
    <location>
        <begin position="506"/>
        <end position="525"/>
    </location>
</feature>
<feature type="compositionally biased region" description="Low complexity" evidence="3">
    <location>
        <begin position="662"/>
        <end position="691"/>
    </location>
</feature>
<keyword evidence="2" id="KW-0560">Oxidoreductase</keyword>
<feature type="domain" description="DCUN1" evidence="4">
    <location>
        <begin position="1025"/>
        <end position="1216"/>
    </location>
</feature>
<feature type="compositionally biased region" description="Polar residues" evidence="3">
    <location>
        <begin position="392"/>
        <end position="401"/>
    </location>
</feature>
<dbReference type="STRING" id="3076.A0A2P6TW26"/>
<dbReference type="InterPro" id="IPR036812">
    <property type="entry name" value="NAD(P)_OxRdtase_dom_sf"/>
</dbReference>
<dbReference type="InterPro" id="IPR020471">
    <property type="entry name" value="AKR"/>
</dbReference>
<name>A0A2P6TW26_CHLSO</name>
<dbReference type="InterPro" id="IPR023210">
    <property type="entry name" value="NADP_OxRdtase_dom"/>
</dbReference>
<feature type="region of interest" description="Disordered" evidence="3">
    <location>
        <begin position="1"/>
        <end position="25"/>
    </location>
</feature>
<feature type="compositionally biased region" description="Low complexity" evidence="3">
    <location>
        <begin position="575"/>
        <end position="590"/>
    </location>
</feature>
<feature type="region of interest" description="Disordered" evidence="3">
    <location>
        <begin position="499"/>
        <end position="742"/>
    </location>
</feature>
<evidence type="ECO:0000313" key="6">
    <source>
        <dbReference type="Proteomes" id="UP000239899"/>
    </source>
</evidence>
<feature type="compositionally biased region" description="Low complexity" evidence="3">
    <location>
        <begin position="812"/>
        <end position="846"/>
    </location>
</feature>
<feature type="compositionally biased region" description="Basic and acidic residues" evidence="3">
    <location>
        <begin position="785"/>
        <end position="805"/>
    </location>
</feature>
<reference evidence="5 6" key="1">
    <citation type="journal article" date="2018" name="Plant J.">
        <title>Genome sequences of Chlorella sorokiniana UTEX 1602 and Micractinium conductrix SAG 241.80: implications to maltose excretion by a green alga.</title>
        <authorList>
            <person name="Arriola M.B."/>
            <person name="Velmurugan N."/>
            <person name="Zhang Y."/>
            <person name="Plunkett M.H."/>
            <person name="Hondzo H."/>
            <person name="Barney B.M."/>
        </authorList>
    </citation>
    <scope>NUCLEOTIDE SEQUENCE [LARGE SCALE GENOMIC DNA]</scope>
    <source>
        <strain evidence="6">UTEX 1602</strain>
    </source>
</reference>
<feature type="compositionally biased region" description="Low complexity" evidence="3">
    <location>
        <begin position="553"/>
        <end position="567"/>
    </location>
</feature>
<dbReference type="FunFam" id="3.20.20.100:FF:000005">
    <property type="entry name" value="NADP(H)-dependent aldo-keto reductase"/>
    <property type="match status" value="1"/>
</dbReference>
<dbReference type="Pfam" id="PF03556">
    <property type="entry name" value="Cullin_binding"/>
    <property type="match status" value="1"/>
</dbReference>
<dbReference type="Gene3D" id="1.10.238.10">
    <property type="entry name" value="EF-hand"/>
    <property type="match status" value="1"/>
</dbReference>
<feature type="compositionally biased region" description="Low complexity" evidence="3">
    <location>
        <begin position="857"/>
        <end position="907"/>
    </location>
</feature>
<gene>
    <name evidence="5" type="ORF">C2E21_3043</name>
</gene>
<protein>
    <submittedName>
        <fullName evidence="5">Aldo keto reductase family</fullName>
    </submittedName>
</protein>
<feature type="compositionally biased region" description="Gly residues" evidence="3">
    <location>
        <begin position="764"/>
        <end position="775"/>
    </location>
</feature>
<dbReference type="InterPro" id="IPR050523">
    <property type="entry name" value="AKR_Detox_Biosynth"/>
</dbReference>
<organism evidence="5 6">
    <name type="scientific">Chlorella sorokiniana</name>
    <name type="common">Freshwater green alga</name>
    <dbReference type="NCBI Taxonomy" id="3076"/>
    <lineage>
        <taxon>Eukaryota</taxon>
        <taxon>Viridiplantae</taxon>
        <taxon>Chlorophyta</taxon>
        <taxon>core chlorophytes</taxon>
        <taxon>Trebouxiophyceae</taxon>
        <taxon>Chlorellales</taxon>
        <taxon>Chlorellaceae</taxon>
        <taxon>Chlorella clade</taxon>
        <taxon>Chlorella</taxon>
    </lineage>
</organism>
<dbReference type="GO" id="GO:0016491">
    <property type="term" value="F:oxidoreductase activity"/>
    <property type="evidence" value="ECO:0007669"/>
    <property type="project" value="UniProtKB-KW"/>
</dbReference>
<dbReference type="AlphaFoldDB" id="A0A2P6TW26"/>
<evidence type="ECO:0000256" key="2">
    <source>
        <dbReference type="ARBA" id="ARBA00023002"/>
    </source>
</evidence>
<feature type="compositionally biased region" description="Low complexity" evidence="3">
    <location>
        <begin position="978"/>
        <end position="996"/>
    </location>
</feature>
<feature type="compositionally biased region" description="Low complexity" evidence="3">
    <location>
        <begin position="617"/>
        <end position="630"/>
    </location>
</feature>
<dbReference type="PANTHER" id="PTHR43364">
    <property type="entry name" value="NADH-SPECIFIC METHYLGLYOXAL REDUCTASE-RELATED"/>
    <property type="match status" value="1"/>
</dbReference>
<dbReference type="OrthoDB" id="2310150at2759"/>
<feature type="compositionally biased region" description="Low complexity" evidence="3">
    <location>
        <begin position="914"/>
        <end position="956"/>
    </location>
</feature>
<evidence type="ECO:0000256" key="3">
    <source>
        <dbReference type="SAM" id="MobiDB-lite"/>
    </source>
</evidence>
<feature type="compositionally biased region" description="Gly residues" evidence="3">
    <location>
        <begin position="847"/>
        <end position="856"/>
    </location>
</feature>
<evidence type="ECO:0000256" key="1">
    <source>
        <dbReference type="ARBA" id="ARBA00022857"/>
    </source>
</evidence>
<keyword evidence="6" id="KW-1185">Reference proteome</keyword>
<evidence type="ECO:0000259" key="4">
    <source>
        <dbReference type="PROSITE" id="PS51229"/>
    </source>
</evidence>
<dbReference type="CDD" id="cd19094">
    <property type="entry name" value="AKR_Tas-like"/>
    <property type="match status" value="1"/>
</dbReference>
<dbReference type="InterPro" id="IPR042460">
    <property type="entry name" value="DCN1-like_PONY"/>
</dbReference>
<dbReference type="EMBL" id="LHPG02000005">
    <property type="protein sequence ID" value="PRW58269.1"/>
    <property type="molecule type" value="Genomic_DNA"/>
</dbReference>
<feature type="compositionally biased region" description="Polar residues" evidence="3">
    <location>
        <begin position="709"/>
        <end position="724"/>
    </location>
</feature>
<keyword evidence="1" id="KW-0521">NADP</keyword>
<feature type="compositionally biased region" description="Polar residues" evidence="3">
    <location>
        <begin position="649"/>
        <end position="658"/>
    </location>
</feature>
<dbReference type="Pfam" id="PF00248">
    <property type="entry name" value="Aldo_ket_red"/>
    <property type="match status" value="1"/>
</dbReference>